<dbReference type="EC" id="2.7.4.8" evidence="4 13"/>
<evidence type="ECO:0000256" key="3">
    <source>
        <dbReference type="ARBA" id="ARBA00005790"/>
    </source>
</evidence>
<dbReference type="SUPFAM" id="SSF52540">
    <property type="entry name" value="P-loop containing nucleoside triphosphate hydrolases"/>
    <property type="match status" value="1"/>
</dbReference>
<gene>
    <name evidence="13" type="primary">gmk</name>
    <name evidence="15" type="ORF">JGI1_01139</name>
</gene>
<evidence type="ECO:0000256" key="9">
    <source>
        <dbReference type="ARBA" id="ARBA00022777"/>
    </source>
</evidence>
<comment type="similarity">
    <text evidence="3 13">Belongs to the guanylate kinase family.</text>
</comment>
<dbReference type="GO" id="GO:0005829">
    <property type="term" value="C:cytosol"/>
    <property type="evidence" value="ECO:0007669"/>
    <property type="project" value="TreeGrafter"/>
</dbReference>
<accession>A0A0S4N1C8</accession>
<evidence type="ECO:0000313" key="15">
    <source>
        <dbReference type="EMBL" id="CUU05006.1"/>
    </source>
</evidence>
<dbReference type="HAMAP" id="MF_00328">
    <property type="entry name" value="Guanylate_kinase"/>
    <property type="match status" value="1"/>
</dbReference>
<evidence type="ECO:0000256" key="2">
    <source>
        <dbReference type="ARBA" id="ARBA00004496"/>
    </source>
</evidence>
<evidence type="ECO:0000256" key="7">
    <source>
        <dbReference type="ARBA" id="ARBA00022679"/>
    </source>
</evidence>
<dbReference type="PANTHER" id="PTHR23117:SF13">
    <property type="entry name" value="GUANYLATE KINASE"/>
    <property type="match status" value="1"/>
</dbReference>
<sequence>MLIVVSAPSGAGKTTIAKKILERFPFVKFSVSATTRPKRNGEIDGKDYFFLTREEFEKKIQNGELLEWEEIYGNYYGTLRSVVEDALKNGDILLFDVDVNGAISIKKKFPDDSILIFIKPPNIETLKERLKRRRTESEEQIQKRLERVPMELEKASYFDYIFVNDRLEDTVKSVLRAIYNEFERWKAVQRHEY</sequence>
<evidence type="ECO:0000256" key="4">
    <source>
        <dbReference type="ARBA" id="ARBA00012961"/>
    </source>
</evidence>
<reference evidence="16" key="1">
    <citation type="submission" date="2015-11" db="EMBL/GenBank/DDBJ databases">
        <authorList>
            <person name="Varghese N."/>
        </authorList>
    </citation>
    <scope>NUCLEOTIDE SEQUENCE [LARGE SCALE GENOMIC DNA]</scope>
</reference>
<evidence type="ECO:0000256" key="1">
    <source>
        <dbReference type="ARBA" id="ARBA00003531"/>
    </source>
</evidence>
<feature type="domain" description="Guanylate kinase-like" evidence="14">
    <location>
        <begin position="1"/>
        <end position="179"/>
    </location>
</feature>
<evidence type="ECO:0000256" key="10">
    <source>
        <dbReference type="ARBA" id="ARBA00022840"/>
    </source>
</evidence>
<evidence type="ECO:0000256" key="6">
    <source>
        <dbReference type="ARBA" id="ARBA00022490"/>
    </source>
</evidence>
<evidence type="ECO:0000256" key="12">
    <source>
        <dbReference type="ARBA" id="ARBA00048594"/>
    </source>
</evidence>
<keyword evidence="7 13" id="KW-0808">Transferase</keyword>
<dbReference type="PROSITE" id="PS50052">
    <property type="entry name" value="GUANYLATE_KINASE_2"/>
    <property type="match status" value="1"/>
</dbReference>
<dbReference type="CDD" id="cd00071">
    <property type="entry name" value="GMPK"/>
    <property type="match status" value="1"/>
</dbReference>
<evidence type="ECO:0000256" key="5">
    <source>
        <dbReference type="ARBA" id="ARBA00016296"/>
    </source>
</evidence>
<dbReference type="GO" id="GO:0004385">
    <property type="term" value="F:GMP kinase activity"/>
    <property type="evidence" value="ECO:0007669"/>
    <property type="project" value="UniProtKB-UniRule"/>
</dbReference>
<comment type="catalytic activity">
    <reaction evidence="12 13">
        <text>GMP + ATP = GDP + ADP</text>
        <dbReference type="Rhea" id="RHEA:20780"/>
        <dbReference type="ChEBI" id="CHEBI:30616"/>
        <dbReference type="ChEBI" id="CHEBI:58115"/>
        <dbReference type="ChEBI" id="CHEBI:58189"/>
        <dbReference type="ChEBI" id="CHEBI:456216"/>
        <dbReference type="EC" id="2.7.4.8"/>
    </reaction>
</comment>
<keyword evidence="16" id="KW-1185">Reference proteome</keyword>
<evidence type="ECO:0000256" key="8">
    <source>
        <dbReference type="ARBA" id="ARBA00022741"/>
    </source>
</evidence>
<dbReference type="AlphaFoldDB" id="A0A0S4N1C8"/>
<dbReference type="STRING" id="1643428.GCA_001442855_01113"/>
<name>A0A0S4N1C8_9BACT</name>
<dbReference type="SMART" id="SM00072">
    <property type="entry name" value="GuKc"/>
    <property type="match status" value="1"/>
</dbReference>
<comment type="subcellular location">
    <subcellularLocation>
        <location evidence="2 13">Cytoplasm</location>
    </subcellularLocation>
</comment>
<evidence type="ECO:0000256" key="11">
    <source>
        <dbReference type="ARBA" id="ARBA00030128"/>
    </source>
</evidence>
<evidence type="ECO:0000313" key="16">
    <source>
        <dbReference type="Proteomes" id="UP000320623"/>
    </source>
</evidence>
<protein>
    <recommendedName>
        <fullName evidence="5 13">Guanylate kinase</fullName>
        <ecNumber evidence="4 13">2.7.4.8</ecNumber>
    </recommendedName>
    <alternativeName>
        <fullName evidence="11 13">GMP kinase</fullName>
    </alternativeName>
</protein>
<dbReference type="InterPro" id="IPR017665">
    <property type="entry name" value="Guanylate_kinase"/>
</dbReference>
<evidence type="ECO:0000259" key="14">
    <source>
        <dbReference type="PROSITE" id="PS50052"/>
    </source>
</evidence>
<keyword evidence="6 13" id="KW-0963">Cytoplasm</keyword>
<comment type="function">
    <text evidence="1 13">Essential for recycling GMP and indirectly, cGMP.</text>
</comment>
<organism evidence="15 16">
    <name type="scientific">Candidatus Thermokryptus mobilis</name>
    <dbReference type="NCBI Taxonomy" id="1643428"/>
    <lineage>
        <taxon>Bacteria</taxon>
        <taxon>Pseudomonadati</taxon>
        <taxon>Candidatus Kryptoniota</taxon>
        <taxon>Candidatus Thermokryptus</taxon>
    </lineage>
</organism>
<dbReference type="InterPro" id="IPR008144">
    <property type="entry name" value="Guanylate_kin-like_dom"/>
</dbReference>
<keyword evidence="9 13" id="KW-0418">Kinase</keyword>
<dbReference type="Proteomes" id="UP000320623">
    <property type="component" value="Unassembled WGS sequence"/>
</dbReference>
<evidence type="ECO:0000256" key="13">
    <source>
        <dbReference type="HAMAP-Rule" id="MF_00328"/>
    </source>
</evidence>
<dbReference type="PANTHER" id="PTHR23117">
    <property type="entry name" value="GUANYLATE KINASE-RELATED"/>
    <property type="match status" value="1"/>
</dbReference>
<keyword evidence="8 13" id="KW-0547">Nucleotide-binding</keyword>
<dbReference type="EMBL" id="FAOO01000007">
    <property type="protein sequence ID" value="CUU05006.1"/>
    <property type="molecule type" value="Genomic_DNA"/>
</dbReference>
<dbReference type="Gene3D" id="3.40.50.300">
    <property type="entry name" value="P-loop containing nucleotide triphosphate hydrolases"/>
    <property type="match status" value="1"/>
</dbReference>
<dbReference type="NCBIfam" id="TIGR03263">
    <property type="entry name" value="guanyl_kin"/>
    <property type="match status" value="1"/>
</dbReference>
<dbReference type="InterPro" id="IPR008145">
    <property type="entry name" value="GK/Ca_channel_bsu"/>
</dbReference>
<dbReference type="FunFam" id="3.30.63.10:FF:000005">
    <property type="entry name" value="Guanylate kinase"/>
    <property type="match status" value="1"/>
</dbReference>
<feature type="binding site" evidence="13">
    <location>
        <begin position="7"/>
        <end position="14"/>
    </location>
    <ligand>
        <name>ATP</name>
        <dbReference type="ChEBI" id="CHEBI:30616"/>
    </ligand>
</feature>
<dbReference type="RefSeq" id="WP_140944890.1">
    <property type="nucleotide sequence ID" value="NZ_FAOO01000007.1"/>
</dbReference>
<proteinExistence type="inferred from homology"/>
<dbReference type="Gene3D" id="3.30.63.10">
    <property type="entry name" value="Guanylate Kinase phosphate binding domain"/>
    <property type="match status" value="1"/>
</dbReference>
<dbReference type="GO" id="GO:0005524">
    <property type="term" value="F:ATP binding"/>
    <property type="evidence" value="ECO:0007669"/>
    <property type="project" value="UniProtKB-UniRule"/>
</dbReference>
<keyword evidence="10 13" id="KW-0067">ATP-binding</keyword>
<dbReference type="InterPro" id="IPR027417">
    <property type="entry name" value="P-loop_NTPase"/>
</dbReference>
<dbReference type="Pfam" id="PF00625">
    <property type="entry name" value="Guanylate_kin"/>
    <property type="match status" value="1"/>
</dbReference>
<dbReference type="PROSITE" id="PS00856">
    <property type="entry name" value="GUANYLATE_KINASE_1"/>
    <property type="match status" value="1"/>
</dbReference>
<dbReference type="OrthoDB" id="9808150at2"/>
<dbReference type="InterPro" id="IPR020590">
    <property type="entry name" value="Guanylate_kinase_CS"/>
</dbReference>